<reference evidence="3" key="1">
    <citation type="journal article" date="2021" name="Microorganisms">
        <title>The Ever-Expanding Pseudomonas Genus: Description of 43 New Species and Partition of the Pseudomonas putida Group.</title>
        <authorList>
            <person name="Girard L."/>
            <person name="Lood C."/>
            <person name="Hofte M."/>
            <person name="Vandamme P."/>
            <person name="Rokni-Zadeh H."/>
            <person name="van Noort V."/>
            <person name="Lavigne R."/>
            <person name="De Mot R."/>
        </authorList>
    </citation>
    <scope>NUCLEOTIDE SEQUENCE</scope>
    <source>
        <strain evidence="3">COW40</strain>
    </source>
</reference>
<feature type="transmembrane region" description="Helical" evidence="1">
    <location>
        <begin position="38"/>
        <end position="61"/>
    </location>
</feature>
<keyword evidence="3" id="KW-0808">Transferase</keyword>
<organism evidence="3 4">
    <name type="scientific">Pseudomonas fakonensis</name>
    <dbReference type="NCBI Taxonomy" id="2842355"/>
    <lineage>
        <taxon>Bacteria</taxon>
        <taxon>Pseudomonadati</taxon>
        <taxon>Pseudomonadota</taxon>
        <taxon>Gammaproteobacteria</taxon>
        <taxon>Pseudomonadales</taxon>
        <taxon>Pseudomonadaceae</taxon>
        <taxon>Pseudomonas</taxon>
    </lineage>
</organism>
<dbReference type="InterPro" id="IPR002656">
    <property type="entry name" value="Acyl_transf_3_dom"/>
</dbReference>
<evidence type="ECO:0000259" key="2">
    <source>
        <dbReference type="Pfam" id="PF01757"/>
    </source>
</evidence>
<evidence type="ECO:0000313" key="4">
    <source>
        <dbReference type="Proteomes" id="UP001046350"/>
    </source>
</evidence>
<protein>
    <submittedName>
        <fullName evidence="3">Acyltransferase</fullName>
    </submittedName>
</protein>
<dbReference type="PANTHER" id="PTHR23028:SF131">
    <property type="entry name" value="BLR2367 PROTEIN"/>
    <property type="match status" value="1"/>
</dbReference>
<feature type="transmembrane region" description="Helical" evidence="1">
    <location>
        <begin position="236"/>
        <end position="253"/>
    </location>
</feature>
<dbReference type="EMBL" id="CP077076">
    <property type="protein sequence ID" value="QXH50357.1"/>
    <property type="molecule type" value="Genomic_DNA"/>
</dbReference>
<feature type="transmembrane region" description="Helical" evidence="1">
    <location>
        <begin position="293"/>
        <end position="317"/>
    </location>
</feature>
<keyword evidence="1" id="KW-1133">Transmembrane helix</keyword>
<feature type="transmembrane region" description="Helical" evidence="1">
    <location>
        <begin position="82"/>
        <end position="104"/>
    </location>
</feature>
<accession>A0ABX8N342</accession>
<keyword evidence="1" id="KW-0812">Transmembrane</keyword>
<feature type="transmembrane region" description="Helical" evidence="1">
    <location>
        <begin position="143"/>
        <end position="168"/>
    </location>
</feature>
<dbReference type="RefSeq" id="WP_217839940.1">
    <property type="nucleotide sequence ID" value="NZ_CP077076.1"/>
</dbReference>
<gene>
    <name evidence="3" type="ORF">KSS94_20790</name>
</gene>
<evidence type="ECO:0000313" key="3">
    <source>
        <dbReference type="EMBL" id="QXH50357.1"/>
    </source>
</evidence>
<dbReference type="PANTHER" id="PTHR23028">
    <property type="entry name" value="ACETYLTRANSFERASE"/>
    <property type="match status" value="1"/>
</dbReference>
<dbReference type="Pfam" id="PF01757">
    <property type="entry name" value="Acyl_transf_3"/>
    <property type="match status" value="1"/>
</dbReference>
<evidence type="ECO:0000256" key="1">
    <source>
        <dbReference type="SAM" id="Phobius"/>
    </source>
</evidence>
<feature type="transmembrane region" description="Helical" evidence="1">
    <location>
        <begin position="188"/>
        <end position="206"/>
    </location>
</feature>
<proteinExistence type="predicted"/>
<feature type="domain" description="Acyltransferase 3" evidence="2">
    <location>
        <begin position="3"/>
        <end position="311"/>
    </location>
</feature>
<keyword evidence="4" id="KW-1185">Reference proteome</keyword>
<dbReference type="InterPro" id="IPR050879">
    <property type="entry name" value="Acyltransferase_3"/>
</dbReference>
<keyword evidence="3" id="KW-0012">Acyltransferase</keyword>
<dbReference type="GO" id="GO:0016746">
    <property type="term" value="F:acyltransferase activity"/>
    <property type="evidence" value="ECO:0007669"/>
    <property type="project" value="UniProtKB-KW"/>
</dbReference>
<feature type="transmembrane region" description="Helical" evidence="1">
    <location>
        <begin position="265"/>
        <end position="287"/>
    </location>
</feature>
<sequence>MLNSIQILRALAAWVVVFHHYLQVTYNFTTTDPLSVALHRYGAIGVDLFFVISGFVIFLSASRQKVTPFEFAIHRIARIAPAYWIFTTLTAVVLAYLPGVIPMTLFEPLFFIKSLFFIPAANPSGIGYFPLVTVGWTLNYEMAFYAVFFFSLFLPGKFRIAALFVGILALRKLLPELGGAFEFYKNKIVYEFLFGVAIGMLHQRGAFNSMKPWASIGLLAIALFIMIRSGPVTHSPFASGIPCALIVIAALSLERLTKNMKWLNALGNWSYSTYLCHIPILCLMLEVQNHTGLPPAITLLTSLILIALVSAASFNLVEKPIAKRMKKTSPEPTGSLAAKP</sequence>
<keyword evidence="1" id="KW-0472">Membrane</keyword>
<name>A0ABX8N342_9PSED</name>
<feature type="transmembrane region" description="Helical" evidence="1">
    <location>
        <begin position="213"/>
        <end position="230"/>
    </location>
</feature>
<dbReference type="Proteomes" id="UP001046350">
    <property type="component" value="Chromosome"/>
</dbReference>
<feature type="transmembrane region" description="Helical" evidence="1">
    <location>
        <begin position="110"/>
        <end position="131"/>
    </location>
</feature>
<feature type="transmembrane region" description="Helical" evidence="1">
    <location>
        <begin position="7"/>
        <end position="26"/>
    </location>
</feature>